<dbReference type="GO" id="GO:0005737">
    <property type="term" value="C:cytoplasm"/>
    <property type="evidence" value="ECO:0007669"/>
    <property type="project" value="UniProtKB-SubCell"/>
</dbReference>
<dbReference type="SUPFAM" id="SSF51984">
    <property type="entry name" value="MurCD N-terminal domain"/>
    <property type="match status" value="1"/>
</dbReference>
<accession>A0A381QG08</accession>
<evidence type="ECO:0000259" key="8">
    <source>
        <dbReference type="Pfam" id="PF08245"/>
    </source>
</evidence>
<dbReference type="Pfam" id="PF02875">
    <property type="entry name" value="Mur_ligase_C"/>
    <property type="match status" value="1"/>
</dbReference>
<evidence type="ECO:0000256" key="2">
    <source>
        <dbReference type="ARBA" id="ARBA00004752"/>
    </source>
</evidence>
<sequence>MGFNINKENIIGQKITVIGLKKSGYAAAVLGHELGANILVSEINNDTEIISNKNNLIKKGIRVETGKHSDLVYDADFWVISPGVAKDIDIINQASKLEIPIIGEIEFASRFTNLPIIAVTGSNGKSTTVNILYSMLKTDALKPILAGNIGIPFSEKVVDEIKNPDIGNIYILEISSFQLEFIDQFRAIICVYLNISPDHLDRHKNMDEYKKMKLKMIKNHKNNDTVVYNEDDSILSLAFNDYKIQKVPFSISNKTQFFSVNETKIYNKNNKPYVFIDDIRLKGKHNLSNLIAAATVSKLMKVDDKIIKRTMQSFNGIDHRLQIVGEINNVIYINDSKATNIHSVIVAINSFEKPIILLLGGKNKNSDFRLLLPHTKRHVKHIVSYGEAGGEIATAIGDAVRLNRVSSLSQAVASAHNLASPGDIVLMSPGCASFDEFKNFEGRGKKFTDLVNDLAGVACD</sequence>
<organism evidence="9">
    <name type="scientific">marine metagenome</name>
    <dbReference type="NCBI Taxonomy" id="408172"/>
    <lineage>
        <taxon>unclassified sequences</taxon>
        <taxon>metagenomes</taxon>
        <taxon>ecological metagenomes</taxon>
    </lineage>
</organism>
<evidence type="ECO:0000256" key="4">
    <source>
        <dbReference type="ARBA" id="ARBA00022598"/>
    </source>
</evidence>
<dbReference type="PANTHER" id="PTHR43692">
    <property type="entry name" value="UDP-N-ACETYLMURAMOYLALANINE--D-GLUTAMATE LIGASE"/>
    <property type="match status" value="1"/>
</dbReference>
<keyword evidence="6" id="KW-0067">ATP-binding</keyword>
<dbReference type="InterPro" id="IPR036565">
    <property type="entry name" value="Mur-like_cat_sf"/>
</dbReference>
<dbReference type="InterPro" id="IPR013221">
    <property type="entry name" value="Mur_ligase_cen"/>
</dbReference>
<evidence type="ECO:0000256" key="3">
    <source>
        <dbReference type="ARBA" id="ARBA00022490"/>
    </source>
</evidence>
<dbReference type="GO" id="GO:0008764">
    <property type="term" value="F:UDP-N-acetylmuramoylalanine-D-glutamate ligase activity"/>
    <property type="evidence" value="ECO:0007669"/>
    <property type="project" value="UniProtKB-EC"/>
</dbReference>
<name>A0A381QG08_9ZZZZ</name>
<evidence type="ECO:0000313" key="9">
    <source>
        <dbReference type="EMBL" id="SUZ76997.1"/>
    </source>
</evidence>
<proteinExistence type="inferred from homology"/>
<dbReference type="Gene3D" id="3.40.50.720">
    <property type="entry name" value="NAD(P)-binding Rossmann-like Domain"/>
    <property type="match status" value="1"/>
</dbReference>
<dbReference type="SUPFAM" id="SSF53623">
    <property type="entry name" value="MurD-like peptide ligases, catalytic domain"/>
    <property type="match status" value="1"/>
</dbReference>
<keyword evidence="4" id="KW-0436">Ligase</keyword>
<keyword evidence="5" id="KW-0547">Nucleotide-binding</keyword>
<dbReference type="Gene3D" id="3.40.1190.10">
    <property type="entry name" value="Mur-like, catalytic domain"/>
    <property type="match status" value="1"/>
</dbReference>
<dbReference type="HAMAP" id="MF_00639">
    <property type="entry name" value="MurD"/>
    <property type="match status" value="1"/>
</dbReference>
<dbReference type="InterPro" id="IPR005762">
    <property type="entry name" value="MurD"/>
</dbReference>
<dbReference type="GO" id="GO:0005524">
    <property type="term" value="F:ATP binding"/>
    <property type="evidence" value="ECO:0007669"/>
    <property type="project" value="UniProtKB-KW"/>
</dbReference>
<dbReference type="GO" id="GO:0009252">
    <property type="term" value="P:peptidoglycan biosynthetic process"/>
    <property type="evidence" value="ECO:0007669"/>
    <property type="project" value="UniProtKB-UniPathway"/>
</dbReference>
<gene>
    <name evidence="9" type="ORF">METZ01_LOCUS29851</name>
</gene>
<dbReference type="AlphaFoldDB" id="A0A381QG08"/>
<feature type="domain" description="Mur ligase central" evidence="8">
    <location>
        <begin position="119"/>
        <end position="296"/>
    </location>
</feature>
<dbReference type="EMBL" id="UINC01001299">
    <property type="protein sequence ID" value="SUZ76997.1"/>
    <property type="molecule type" value="Genomic_DNA"/>
</dbReference>
<dbReference type="InterPro" id="IPR004101">
    <property type="entry name" value="Mur_ligase_C"/>
</dbReference>
<dbReference type="InterPro" id="IPR036615">
    <property type="entry name" value="Mur_ligase_C_dom_sf"/>
</dbReference>
<dbReference type="SUPFAM" id="SSF53244">
    <property type="entry name" value="MurD-like peptide ligases, peptide-binding domain"/>
    <property type="match status" value="1"/>
</dbReference>
<keyword evidence="3" id="KW-0963">Cytoplasm</keyword>
<dbReference type="NCBIfam" id="TIGR01087">
    <property type="entry name" value="murD"/>
    <property type="match status" value="1"/>
</dbReference>
<evidence type="ECO:0000259" key="7">
    <source>
        <dbReference type="Pfam" id="PF02875"/>
    </source>
</evidence>
<evidence type="ECO:0000256" key="6">
    <source>
        <dbReference type="ARBA" id="ARBA00022840"/>
    </source>
</evidence>
<evidence type="ECO:0000256" key="5">
    <source>
        <dbReference type="ARBA" id="ARBA00022741"/>
    </source>
</evidence>
<dbReference type="Pfam" id="PF08245">
    <property type="entry name" value="Mur_ligase_M"/>
    <property type="match status" value="1"/>
</dbReference>
<feature type="domain" description="Mur ligase C-terminal" evidence="7">
    <location>
        <begin position="319"/>
        <end position="429"/>
    </location>
</feature>
<dbReference type="UniPathway" id="UPA00219"/>
<dbReference type="GO" id="GO:0008360">
    <property type="term" value="P:regulation of cell shape"/>
    <property type="evidence" value="ECO:0007669"/>
    <property type="project" value="InterPro"/>
</dbReference>
<reference evidence="9" key="1">
    <citation type="submission" date="2018-05" db="EMBL/GenBank/DDBJ databases">
        <authorList>
            <person name="Lanie J.A."/>
            <person name="Ng W.-L."/>
            <person name="Kazmierczak K.M."/>
            <person name="Andrzejewski T.M."/>
            <person name="Davidsen T.M."/>
            <person name="Wayne K.J."/>
            <person name="Tettelin H."/>
            <person name="Glass J.I."/>
            <person name="Rusch D."/>
            <person name="Podicherti R."/>
            <person name="Tsui H.-C.T."/>
            <person name="Winkler M.E."/>
        </authorList>
    </citation>
    <scope>NUCLEOTIDE SEQUENCE</scope>
</reference>
<dbReference type="GO" id="GO:0051301">
    <property type="term" value="P:cell division"/>
    <property type="evidence" value="ECO:0007669"/>
    <property type="project" value="InterPro"/>
</dbReference>
<dbReference type="PANTHER" id="PTHR43692:SF1">
    <property type="entry name" value="UDP-N-ACETYLMURAMOYLALANINE--D-GLUTAMATE LIGASE"/>
    <property type="match status" value="1"/>
</dbReference>
<protein>
    <submittedName>
        <fullName evidence="9">Uncharacterized protein</fullName>
    </submittedName>
</protein>
<dbReference type="Gene3D" id="3.90.190.20">
    <property type="entry name" value="Mur ligase, C-terminal domain"/>
    <property type="match status" value="1"/>
</dbReference>
<evidence type="ECO:0000256" key="1">
    <source>
        <dbReference type="ARBA" id="ARBA00004496"/>
    </source>
</evidence>
<comment type="pathway">
    <text evidence="2">Cell wall biogenesis; peptidoglycan biosynthesis.</text>
</comment>
<comment type="subcellular location">
    <subcellularLocation>
        <location evidence="1">Cytoplasm</location>
    </subcellularLocation>
</comment>